<organism evidence="1 2">
    <name type="scientific">Puccinia striiformis f. sp. tritici</name>
    <dbReference type="NCBI Taxonomy" id="168172"/>
    <lineage>
        <taxon>Eukaryota</taxon>
        <taxon>Fungi</taxon>
        <taxon>Dikarya</taxon>
        <taxon>Basidiomycota</taxon>
        <taxon>Pucciniomycotina</taxon>
        <taxon>Pucciniomycetes</taxon>
        <taxon>Pucciniales</taxon>
        <taxon>Pucciniaceae</taxon>
        <taxon>Puccinia</taxon>
    </lineage>
</organism>
<name>A0ACC0EPK0_9BASI</name>
<reference evidence="1 2" key="3">
    <citation type="journal article" date="2022" name="Microbiol. Spectr.">
        <title>Folding features and dynamics of 3D genome architecture in plant fungal pathogens.</title>
        <authorList>
            <person name="Xia C."/>
        </authorList>
    </citation>
    <scope>NUCLEOTIDE SEQUENCE [LARGE SCALE GENOMIC DNA]</scope>
    <source>
        <strain evidence="1 2">93-210</strain>
    </source>
</reference>
<evidence type="ECO:0000313" key="1">
    <source>
        <dbReference type="EMBL" id="KAI7956813.1"/>
    </source>
</evidence>
<comment type="caution">
    <text evidence="1">The sequence shown here is derived from an EMBL/GenBank/DDBJ whole genome shotgun (WGS) entry which is preliminary data.</text>
</comment>
<gene>
    <name evidence="1" type="ORF">MJO28_003908</name>
</gene>
<sequence length="247" mass="28142">MGLTITDGSDIEDVISNTEQVLAEKRKSLPDPKIVDLAQTTLSQLKKLTALFDWSDSTGIQAMQEGDFALLDKISLANDWVLEPERLIVLAESRGDEQLGPEHSQTGPLCMNSYRWLFNSCQYPIRPSDKAKKFDLQVNTHLTVIKKGQFFEFLAVKPNGSLLSKAELKVQFNKVIQLAGPIKTPFPVEALTTEHRDTWQVICYHAICVAFNDTSPITRDERQSLTRSRVTFTHTTWIYNMVWRRQK</sequence>
<accession>A0ACC0EPK0</accession>
<dbReference type="Proteomes" id="UP001060170">
    <property type="component" value="Chromosome 4"/>
</dbReference>
<protein>
    <submittedName>
        <fullName evidence="1">Uncharacterized protein</fullName>
    </submittedName>
</protein>
<keyword evidence="2" id="KW-1185">Reference proteome</keyword>
<reference evidence="2" key="2">
    <citation type="journal article" date="2018" name="Mol. Plant Microbe Interact.">
        <title>Genome sequence resources for the wheat stripe rust pathogen (Puccinia striiformis f. sp. tritici) and the barley stripe rust pathogen (Puccinia striiformis f. sp. hordei).</title>
        <authorList>
            <person name="Xia C."/>
            <person name="Wang M."/>
            <person name="Yin C."/>
            <person name="Cornejo O.E."/>
            <person name="Hulbert S.H."/>
            <person name="Chen X."/>
        </authorList>
    </citation>
    <scope>NUCLEOTIDE SEQUENCE [LARGE SCALE GENOMIC DNA]</scope>
    <source>
        <strain evidence="2">93-210</strain>
    </source>
</reference>
<reference evidence="2" key="1">
    <citation type="journal article" date="2018" name="BMC Genomics">
        <title>Genomic insights into host adaptation between the wheat stripe rust pathogen (Puccinia striiformis f. sp. tritici) and the barley stripe rust pathogen (Puccinia striiformis f. sp. hordei).</title>
        <authorList>
            <person name="Xia C."/>
            <person name="Wang M."/>
            <person name="Yin C."/>
            <person name="Cornejo O.E."/>
            <person name="Hulbert S.H."/>
            <person name="Chen X."/>
        </authorList>
    </citation>
    <scope>NUCLEOTIDE SEQUENCE [LARGE SCALE GENOMIC DNA]</scope>
    <source>
        <strain evidence="2">93-210</strain>
    </source>
</reference>
<proteinExistence type="predicted"/>
<dbReference type="EMBL" id="CM045868">
    <property type="protein sequence ID" value="KAI7956813.1"/>
    <property type="molecule type" value="Genomic_DNA"/>
</dbReference>
<evidence type="ECO:0000313" key="2">
    <source>
        <dbReference type="Proteomes" id="UP001060170"/>
    </source>
</evidence>